<dbReference type="PANTHER" id="PTHR31845:SF17">
    <property type="entry name" value="ZN(II)2CYS6 TRANSCRIPTION FACTOR (EUROFUNG)"/>
    <property type="match status" value="1"/>
</dbReference>
<dbReference type="GO" id="GO:0000976">
    <property type="term" value="F:transcription cis-regulatory region binding"/>
    <property type="evidence" value="ECO:0007669"/>
    <property type="project" value="TreeGrafter"/>
</dbReference>
<dbReference type="PANTHER" id="PTHR31845">
    <property type="entry name" value="FINGER DOMAIN PROTEIN, PUTATIVE-RELATED"/>
    <property type="match status" value="1"/>
</dbReference>
<dbReference type="OrthoDB" id="3429912at2759"/>
<dbReference type="GO" id="GO:0005634">
    <property type="term" value="C:nucleus"/>
    <property type="evidence" value="ECO:0007669"/>
    <property type="project" value="UniProtKB-SubCell"/>
</dbReference>
<dbReference type="PROSITE" id="PS00463">
    <property type="entry name" value="ZN2_CY6_FUNGAL_1"/>
    <property type="match status" value="1"/>
</dbReference>
<proteinExistence type="predicted"/>
<dbReference type="EMBL" id="KV749977">
    <property type="protein sequence ID" value="OCL06816.1"/>
    <property type="molecule type" value="Genomic_DNA"/>
</dbReference>
<evidence type="ECO:0000256" key="3">
    <source>
        <dbReference type="ARBA" id="ARBA00023125"/>
    </source>
</evidence>
<evidence type="ECO:0000256" key="6">
    <source>
        <dbReference type="SAM" id="MobiDB-lite"/>
    </source>
</evidence>
<dbReference type="CDD" id="cd12148">
    <property type="entry name" value="fungal_TF_MHR"/>
    <property type="match status" value="1"/>
</dbReference>
<feature type="domain" description="Zn(2)-C6 fungal-type" evidence="7">
    <location>
        <begin position="21"/>
        <end position="53"/>
    </location>
</feature>
<evidence type="ECO:0000313" key="9">
    <source>
        <dbReference type="Proteomes" id="UP000250140"/>
    </source>
</evidence>
<keyword evidence="9" id="KW-1185">Reference proteome</keyword>
<keyword evidence="2" id="KW-0805">Transcription regulation</keyword>
<keyword evidence="5" id="KW-0539">Nucleus</keyword>
<dbReference type="SMART" id="SM00066">
    <property type="entry name" value="GAL4"/>
    <property type="match status" value="1"/>
</dbReference>
<dbReference type="InterPro" id="IPR001138">
    <property type="entry name" value="Zn2Cys6_DnaBD"/>
</dbReference>
<gene>
    <name evidence="8" type="ORF">AOQ84DRAFT_389935</name>
</gene>
<dbReference type="SUPFAM" id="SSF57701">
    <property type="entry name" value="Zn2/Cys6 DNA-binding domain"/>
    <property type="match status" value="1"/>
</dbReference>
<protein>
    <submittedName>
        <fullName evidence="8">Putative Zn(II)2Cys6 transcription factor</fullName>
    </submittedName>
</protein>
<evidence type="ECO:0000256" key="5">
    <source>
        <dbReference type="ARBA" id="ARBA00023242"/>
    </source>
</evidence>
<evidence type="ECO:0000256" key="4">
    <source>
        <dbReference type="ARBA" id="ARBA00023163"/>
    </source>
</evidence>
<dbReference type="Pfam" id="PF00172">
    <property type="entry name" value="Zn_clus"/>
    <property type="match status" value="1"/>
</dbReference>
<keyword evidence="3" id="KW-0238">DNA-binding</keyword>
<evidence type="ECO:0000259" key="7">
    <source>
        <dbReference type="PROSITE" id="PS50048"/>
    </source>
</evidence>
<dbReference type="InterPro" id="IPR036864">
    <property type="entry name" value="Zn2-C6_fun-type_DNA-bd_sf"/>
</dbReference>
<feature type="compositionally biased region" description="Low complexity" evidence="6">
    <location>
        <begin position="171"/>
        <end position="181"/>
    </location>
</feature>
<evidence type="ECO:0000313" key="8">
    <source>
        <dbReference type="EMBL" id="OCL06816.1"/>
    </source>
</evidence>
<organism evidence="8 9">
    <name type="scientific">Glonium stellatum</name>
    <dbReference type="NCBI Taxonomy" id="574774"/>
    <lineage>
        <taxon>Eukaryota</taxon>
        <taxon>Fungi</taxon>
        <taxon>Dikarya</taxon>
        <taxon>Ascomycota</taxon>
        <taxon>Pezizomycotina</taxon>
        <taxon>Dothideomycetes</taxon>
        <taxon>Pleosporomycetidae</taxon>
        <taxon>Gloniales</taxon>
        <taxon>Gloniaceae</taxon>
        <taxon>Glonium</taxon>
    </lineage>
</organism>
<feature type="region of interest" description="Disordered" evidence="6">
    <location>
        <begin position="163"/>
        <end position="184"/>
    </location>
</feature>
<dbReference type="InterPro" id="IPR051089">
    <property type="entry name" value="prtT"/>
</dbReference>
<sequence length="739" mass="82070">MDTDFAHTRQHITASSSKQAACLNCRRSKVRCRRNANNSRCERCQQAETECVIPEFHVGRQKGVKNKRTGLDRALHQIEQAIKKSSAVGADPSNENEVLKKLLAEAQNHTSQNRSDVQSVDHVLLSNLSASQEPPSEDNLALDDAENPLQLLARSSDLRLSQSTSINESISPTPSSQPSTPGHMINRPNQFLVDGFFVPITANPDTSKAIAEDIDPIDIGLATIEEADALFAFFYQNLSHARWGLDPLVHSFQFVRSQSAFLFTSILAASALFLQSASALSKRLSAHRALLARRVTSNRNRSVEIVLAFMVNVPWMSPGKNSTDDETCSYAAIALSIALDLSLNKIVVPSSSFDNSLFKRLARADTIDARRALYMDGFSDVDPASKWGQRLLRRRERAWISLFVLERGVCLARGRSYTVPKTPLIEHCNNWHESDVADIQDGSITSMAVLRRDLDSLFNSVRSRCDSYRITDVGAEIAQSIRTTIEEFYNKWYTTWAFTIGEGEQRILPPYVEILVIHTRLSTYSGVINHPTAPVEVKQFFRAAGLSSALNVMRAAIQGETRLKSMPNNTAIMISFAACFALSLSAGTTRYDSYLAPSVKNLIMETADVLERIGATPSHRNGASVLYGRYLRELIRRASKTYLTQSHTRVSVAANAPLASPSVQRYSPLLPTDATTDHTEYNDTDFPSGELQFSAMSDNQIIEAISRANTVWDMPISNGELDEMTGLDWFDWGNPEFGF</sequence>
<evidence type="ECO:0000256" key="1">
    <source>
        <dbReference type="ARBA" id="ARBA00004123"/>
    </source>
</evidence>
<dbReference type="Proteomes" id="UP000250140">
    <property type="component" value="Unassembled WGS sequence"/>
</dbReference>
<dbReference type="PROSITE" id="PS50048">
    <property type="entry name" value="ZN2_CY6_FUNGAL_2"/>
    <property type="match status" value="1"/>
</dbReference>
<keyword evidence="4" id="KW-0804">Transcription</keyword>
<comment type="subcellular location">
    <subcellularLocation>
        <location evidence="1">Nucleus</location>
    </subcellularLocation>
</comment>
<evidence type="ECO:0000256" key="2">
    <source>
        <dbReference type="ARBA" id="ARBA00023015"/>
    </source>
</evidence>
<dbReference type="GO" id="GO:0008270">
    <property type="term" value="F:zinc ion binding"/>
    <property type="evidence" value="ECO:0007669"/>
    <property type="project" value="InterPro"/>
</dbReference>
<accession>A0A8E2EXZ4</accession>
<name>A0A8E2EXZ4_9PEZI</name>
<reference evidence="8 9" key="1">
    <citation type="journal article" date="2016" name="Nat. Commun.">
        <title>Ectomycorrhizal ecology is imprinted in the genome of the dominant symbiotic fungus Cenococcum geophilum.</title>
        <authorList>
            <consortium name="DOE Joint Genome Institute"/>
            <person name="Peter M."/>
            <person name="Kohler A."/>
            <person name="Ohm R.A."/>
            <person name="Kuo A."/>
            <person name="Krutzmann J."/>
            <person name="Morin E."/>
            <person name="Arend M."/>
            <person name="Barry K.W."/>
            <person name="Binder M."/>
            <person name="Choi C."/>
            <person name="Clum A."/>
            <person name="Copeland A."/>
            <person name="Grisel N."/>
            <person name="Haridas S."/>
            <person name="Kipfer T."/>
            <person name="LaButti K."/>
            <person name="Lindquist E."/>
            <person name="Lipzen A."/>
            <person name="Maire R."/>
            <person name="Meier B."/>
            <person name="Mihaltcheva S."/>
            <person name="Molinier V."/>
            <person name="Murat C."/>
            <person name="Poggeler S."/>
            <person name="Quandt C.A."/>
            <person name="Sperisen C."/>
            <person name="Tritt A."/>
            <person name="Tisserant E."/>
            <person name="Crous P.W."/>
            <person name="Henrissat B."/>
            <person name="Nehls U."/>
            <person name="Egli S."/>
            <person name="Spatafora J.W."/>
            <person name="Grigoriev I.V."/>
            <person name="Martin F.M."/>
        </authorList>
    </citation>
    <scope>NUCLEOTIDE SEQUENCE [LARGE SCALE GENOMIC DNA]</scope>
    <source>
        <strain evidence="8 9">CBS 207.34</strain>
    </source>
</reference>
<dbReference type="CDD" id="cd00067">
    <property type="entry name" value="GAL4"/>
    <property type="match status" value="1"/>
</dbReference>
<dbReference type="AlphaFoldDB" id="A0A8E2EXZ4"/>
<dbReference type="Gene3D" id="4.10.240.10">
    <property type="entry name" value="Zn(2)-C6 fungal-type DNA-binding domain"/>
    <property type="match status" value="1"/>
</dbReference>
<dbReference type="GO" id="GO:0000981">
    <property type="term" value="F:DNA-binding transcription factor activity, RNA polymerase II-specific"/>
    <property type="evidence" value="ECO:0007669"/>
    <property type="project" value="InterPro"/>
</dbReference>